<evidence type="ECO:0000313" key="3">
    <source>
        <dbReference type="Proteomes" id="UP000770661"/>
    </source>
</evidence>
<name>A0A8J4Y949_CHIOP</name>
<keyword evidence="3" id="KW-1185">Reference proteome</keyword>
<dbReference type="Proteomes" id="UP000770661">
    <property type="component" value="Unassembled WGS sequence"/>
</dbReference>
<protein>
    <submittedName>
        <fullName evidence="2">Uncharacterized protein</fullName>
    </submittedName>
</protein>
<dbReference type="AlphaFoldDB" id="A0A8J4Y949"/>
<reference evidence="2" key="1">
    <citation type="submission" date="2020-07" db="EMBL/GenBank/DDBJ databases">
        <title>The High-quality genome of the commercially important snow crab, Chionoecetes opilio.</title>
        <authorList>
            <person name="Jeong J.-H."/>
            <person name="Ryu S."/>
        </authorList>
    </citation>
    <scope>NUCLEOTIDE SEQUENCE</scope>
    <source>
        <strain evidence="2">MADBK_172401_WGS</strain>
        <tissue evidence="2">Digestive gland</tissue>
    </source>
</reference>
<accession>A0A8J4Y949</accession>
<organism evidence="2 3">
    <name type="scientific">Chionoecetes opilio</name>
    <name type="common">Atlantic snow crab</name>
    <name type="synonym">Cancer opilio</name>
    <dbReference type="NCBI Taxonomy" id="41210"/>
    <lineage>
        <taxon>Eukaryota</taxon>
        <taxon>Metazoa</taxon>
        <taxon>Ecdysozoa</taxon>
        <taxon>Arthropoda</taxon>
        <taxon>Crustacea</taxon>
        <taxon>Multicrustacea</taxon>
        <taxon>Malacostraca</taxon>
        <taxon>Eumalacostraca</taxon>
        <taxon>Eucarida</taxon>
        <taxon>Decapoda</taxon>
        <taxon>Pleocyemata</taxon>
        <taxon>Brachyura</taxon>
        <taxon>Eubrachyura</taxon>
        <taxon>Majoidea</taxon>
        <taxon>Majidae</taxon>
        <taxon>Chionoecetes</taxon>
    </lineage>
</organism>
<dbReference type="EMBL" id="JACEEZ010008045">
    <property type="protein sequence ID" value="KAG0723580.1"/>
    <property type="molecule type" value="Genomic_DNA"/>
</dbReference>
<sequence>MCGSYYDLLVNKETSREHAEVNVQVGDDGDVEFRGQDVVVAVKLFTGFLRRGTLVSPSIFAALSPQRTCPYHIQVALKGEGDGVCTVRLHQAQGRSSRRSCHPWGGRRQLATLRCVNNHFFLGEDAHKRFGDVRRSHKDPYVDISRQHGSKKTLPPAPTQAFSCQKRRSRLIE</sequence>
<feature type="region of interest" description="Disordered" evidence="1">
    <location>
        <begin position="141"/>
        <end position="173"/>
    </location>
</feature>
<comment type="caution">
    <text evidence="2">The sequence shown here is derived from an EMBL/GenBank/DDBJ whole genome shotgun (WGS) entry which is preliminary data.</text>
</comment>
<evidence type="ECO:0000313" key="2">
    <source>
        <dbReference type="EMBL" id="KAG0723580.1"/>
    </source>
</evidence>
<gene>
    <name evidence="2" type="ORF">GWK47_042433</name>
</gene>
<evidence type="ECO:0000256" key="1">
    <source>
        <dbReference type="SAM" id="MobiDB-lite"/>
    </source>
</evidence>
<proteinExistence type="predicted"/>